<proteinExistence type="predicted"/>
<dbReference type="Proteomes" id="UP000182894">
    <property type="component" value="Unassembled WGS sequence"/>
</dbReference>
<dbReference type="AlphaFoldDB" id="A0A1G8C971"/>
<name>A0A1G8C971_9PSED</name>
<protein>
    <submittedName>
        <fullName evidence="1">Uncharacterized protein</fullName>
    </submittedName>
</protein>
<reference evidence="2" key="1">
    <citation type="submission" date="2016-10" db="EMBL/GenBank/DDBJ databases">
        <authorList>
            <person name="Varghese N."/>
            <person name="Submissions S."/>
        </authorList>
    </citation>
    <scope>NUCLEOTIDE SEQUENCE [LARGE SCALE GENOMIC DNA]</scope>
    <source>
        <strain evidence="2">ATCC 700689</strain>
    </source>
</reference>
<dbReference type="EMBL" id="FNCO01000006">
    <property type="protein sequence ID" value="SDH41849.1"/>
    <property type="molecule type" value="Genomic_DNA"/>
</dbReference>
<gene>
    <name evidence="1" type="ORF">SAMN05216605_106179</name>
</gene>
<keyword evidence="2" id="KW-1185">Reference proteome</keyword>
<organism evidence="1 2">
    <name type="scientific">Pseudomonas abietaniphila</name>
    <dbReference type="NCBI Taxonomy" id="89065"/>
    <lineage>
        <taxon>Bacteria</taxon>
        <taxon>Pseudomonadati</taxon>
        <taxon>Pseudomonadota</taxon>
        <taxon>Gammaproteobacteria</taxon>
        <taxon>Pseudomonadales</taxon>
        <taxon>Pseudomonadaceae</taxon>
        <taxon>Pseudomonas</taxon>
    </lineage>
</organism>
<evidence type="ECO:0000313" key="1">
    <source>
        <dbReference type="EMBL" id="SDH41849.1"/>
    </source>
</evidence>
<sequence length="162" mass="18150">MKQERTHYRGHFGVYFSVTRFTVMPEDRLALRTLHFCDAGCDYWRVQDFITETYDRMLAQKRPCEMVVAVSRPLTRDQAQLFNDQNDALALATAGIIGKAFPVLKPWQRKATGAASGFSLKFALDTRHAGDVIVAVQAWVEGGIGQQHSSRTMLIKNTGGAQ</sequence>
<accession>A0A1G8C971</accession>
<evidence type="ECO:0000313" key="2">
    <source>
        <dbReference type="Proteomes" id="UP000182894"/>
    </source>
</evidence>
<dbReference type="STRING" id="89065.SAMN05216605_106179"/>